<keyword evidence="2" id="KW-0472">Membrane</keyword>
<protein>
    <recommendedName>
        <fullName evidence="4">EB domain-containing protein</fullName>
    </recommendedName>
</protein>
<dbReference type="EMBL" id="JAFNEN010000161">
    <property type="protein sequence ID" value="KAG8191380.1"/>
    <property type="molecule type" value="Genomic_DNA"/>
</dbReference>
<evidence type="ECO:0000256" key="2">
    <source>
        <dbReference type="SAM" id="Phobius"/>
    </source>
</evidence>
<dbReference type="InterPro" id="IPR006149">
    <property type="entry name" value="EB_dom"/>
</dbReference>
<evidence type="ECO:0000313" key="6">
    <source>
        <dbReference type="Proteomes" id="UP000827092"/>
    </source>
</evidence>
<accession>A0AAV6V3V1</accession>
<gene>
    <name evidence="5" type="ORF">JTE90_006124</name>
</gene>
<sequence>MLLLLFGAAALLWGGCGAHRIAPRMVGGCSSDGECGAGATCDGGHVCRCTEHGAVHAPGGCLQGGASVGGPCVHSVQCPGNSSCEGQSCVCDSGFWANASLCAPNDGSEVPRGAAVDQNMVIVLAVLAIMFVGICVALHLFSKARFRNRRTIFNSPHPRLMHIKLGKRKKSSIHHLPPPPPHPSAQGRHHSFSGHHSPYPQTTVPKTRSHECLRSSLSREASPRFQHRPRTAPLAERESMPPSSEELDKKSPEPLHNGPLLEEDPPRAPGSPTVIITDADGAHTVVTSARPASSAADV</sequence>
<evidence type="ECO:0000256" key="1">
    <source>
        <dbReference type="SAM" id="MobiDB-lite"/>
    </source>
</evidence>
<feature type="domain" description="EB" evidence="4">
    <location>
        <begin position="54"/>
        <end position="102"/>
    </location>
</feature>
<feature type="signal peptide" evidence="3">
    <location>
        <begin position="1"/>
        <end position="18"/>
    </location>
</feature>
<evidence type="ECO:0000259" key="4">
    <source>
        <dbReference type="Pfam" id="PF01683"/>
    </source>
</evidence>
<organism evidence="5 6">
    <name type="scientific">Oedothorax gibbosus</name>
    <dbReference type="NCBI Taxonomy" id="931172"/>
    <lineage>
        <taxon>Eukaryota</taxon>
        <taxon>Metazoa</taxon>
        <taxon>Ecdysozoa</taxon>
        <taxon>Arthropoda</taxon>
        <taxon>Chelicerata</taxon>
        <taxon>Arachnida</taxon>
        <taxon>Araneae</taxon>
        <taxon>Araneomorphae</taxon>
        <taxon>Entelegynae</taxon>
        <taxon>Araneoidea</taxon>
        <taxon>Linyphiidae</taxon>
        <taxon>Erigoninae</taxon>
        <taxon>Oedothorax</taxon>
    </lineage>
</organism>
<proteinExistence type="predicted"/>
<feature type="region of interest" description="Disordered" evidence="1">
    <location>
        <begin position="168"/>
        <end position="298"/>
    </location>
</feature>
<comment type="caution">
    <text evidence="5">The sequence shown here is derived from an EMBL/GenBank/DDBJ whole genome shotgun (WGS) entry which is preliminary data.</text>
</comment>
<feature type="transmembrane region" description="Helical" evidence="2">
    <location>
        <begin position="120"/>
        <end position="141"/>
    </location>
</feature>
<reference evidence="5 6" key="1">
    <citation type="journal article" date="2022" name="Nat. Ecol. Evol.">
        <title>A masculinizing supergene underlies an exaggerated male reproductive morph in a spider.</title>
        <authorList>
            <person name="Hendrickx F."/>
            <person name="De Corte Z."/>
            <person name="Sonet G."/>
            <person name="Van Belleghem S.M."/>
            <person name="Kostlbacher S."/>
            <person name="Vangestel C."/>
        </authorList>
    </citation>
    <scope>NUCLEOTIDE SEQUENCE [LARGE SCALE GENOMIC DNA]</scope>
    <source>
        <strain evidence="5">W744_W776</strain>
    </source>
</reference>
<keyword evidence="6" id="KW-1185">Reference proteome</keyword>
<keyword evidence="2" id="KW-0812">Transmembrane</keyword>
<keyword evidence="3" id="KW-0732">Signal</keyword>
<feature type="chain" id="PRO_5043697815" description="EB domain-containing protein" evidence="3">
    <location>
        <begin position="19"/>
        <end position="298"/>
    </location>
</feature>
<dbReference type="Proteomes" id="UP000827092">
    <property type="component" value="Unassembled WGS sequence"/>
</dbReference>
<evidence type="ECO:0000256" key="3">
    <source>
        <dbReference type="SAM" id="SignalP"/>
    </source>
</evidence>
<name>A0AAV6V3V1_9ARAC</name>
<keyword evidence="2" id="KW-1133">Transmembrane helix</keyword>
<evidence type="ECO:0000313" key="5">
    <source>
        <dbReference type="EMBL" id="KAG8191380.1"/>
    </source>
</evidence>
<dbReference type="Pfam" id="PF01683">
    <property type="entry name" value="EB"/>
    <property type="match status" value="1"/>
</dbReference>
<dbReference type="AlphaFoldDB" id="A0AAV6V3V1"/>